<dbReference type="Proteomes" id="UP000198384">
    <property type="component" value="Unassembled WGS sequence"/>
</dbReference>
<keyword evidence="3" id="KW-1185">Reference proteome</keyword>
<feature type="transmembrane region" description="Helical" evidence="1">
    <location>
        <begin position="146"/>
        <end position="170"/>
    </location>
</feature>
<organism evidence="2 3">
    <name type="scientific">Lutibacter agarilyticus</name>
    <dbReference type="NCBI Taxonomy" id="1109740"/>
    <lineage>
        <taxon>Bacteria</taxon>
        <taxon>Pseudomonadati</taxon>
        <taxon>Bacteroidota</taxon>
        <taxon>Flavobacteriia</taxon>
        <taxon>Flavobacteriales</taxon>
        <taxon>Flavobacteriaceae</taxon>
        <taxon>Lutibacter</taxon>
    </lineage>
</organism>
<dbReference type="RefSeq" id="WP_089381301.1">
    <property type="nucleotide sequence ID" value="NZ_FZNT01000004.1"/>
</dbReference>
<keyword evidence="1 2" id="KW-0812">Transmembrane</keyword>
<accession>A0A238WZ96</accession>
<proteinExistence type="predicted"/>
<keyword evidence="1" id="KW-1133">Transmembrane helix</keyword>
<dbReference type="EMBL" id="FZNT01000004">
    <property type="protein sequence ID" value="SNR51544.1"/>
    <property type="molecule type" value="Genomic_DNA"/>
</dbReference>
<dbReference type="InterPro" id="IPR052776">
    <property type="entry name" value="Chloro_ReproSupport/MetalTrans"/>
</dbReference>
<dbReference type="PANTHER" id="PTHR33876">
    <property type="entry name" value="UNNAMED PRODUCT"/>
    <property type="match status" value="1"/>
</dbReference>
<feature type="transmembrane region" description="Helical" evidence="1">
    <location>
        <begin position="176"/>
        <end position="199"/>
    </location>
</feature>
<evidence type="ECO:0000256" key="1">
    <source>
        <dbReference type="SAM" id="Phobius"/>
    </source>
</evidence>
<reference evidence="2 3" key="1">
    <citation type="submission" date="2017-06" db="EMBL/GenBank/DDBJ databases">
        <authorList>
            <person name="Kim H.J."/>
            <person name="Triplett B.A."/>
        </authorList>
    </citation>
    <scope>NUCLEOTIDE SEQUENCE [LARGE SCALE GENOMIC DNA]</scope>
    <source>
        <strain evidence="2 3">DSM 29150</strain>
    </source>
</reference>
<protein>
    <submittedName>
        <fullName evidence="2">Cytochrome C biogenesis protein transmembrane region</fullName>
    </submittedName>
</protein>
<dbReference type="OrthoDB" id="9811044at2"/>
<feature type="transmembrane region" description="Helical" evidence="1">
    <location>
        <begin position="51"/>
        <end position="69"/>
    </location>
</feature>
<evidence type="ECO:0000313" key="3">
    <source>
        <dbReference type="Proteomes" id="UP000198384"/>
    </source>
</evidence>
<feature type="transmembrane region" description="Helical" evidence="1">
    <location>
        <begin position="81"/>
        <end position="100"/>
    </location>
</feature>
<dbReference type="PANTHER" id="PTHR33876:SF4">
    <property type="entry name" value="CHLOROPLAST PROTEIN FOR GROWTH AND FERTILITY 2"/>
    <property type="match status" value="1"/>
</dbReference>
<name>A0A238WZ96_9FLAO</name>
<keyword evidence="1" id="KW-0472">Membrane</keyword>
<feature type="transmembrane region" description="Helical" evidence="1">
    <location>
        <begin position="211"/>
        <end position="232"/>
    </location>
</feature>
<evidence type="ECO:0000313" key="2">
    <source>
        <dbReference type="EMBL" id="SNR51544.1"/>
    </source>
</evidence>
<gene>
    <name evidence="2" type="ORF">SAMN06265371_104188</name>
</gene>
<sequence>MSIVNLVRPLMAGVLHSFEPDHVTAISVLATENAITKEKTSFKTVLQASQWALGHSLTLLLFGVVALLFKSSLGLFIQDISYWAEVSVGPIMIWLGVTAIRRNHRIKEMIQKHKEIEEHDHLDSNLIHLHGKGGEEIAMNPMNKSFWVGMLHGLAGTGGALTSALVISAATITDAVIVLVVECLGIIIAMGVYSYSLIAVMSRFIEKNLSIFKWMNGVAGLASILIGSYWIYNTIFAV</sequence>
<dbReference type="AlphaFoldDB" id="A0A238WZ96"/>